<dbReference type="RefSeq" id="WP_054970925.1">
    <property type="nucleotide sequence ID" value="NZ_LJCO01000085.1"/>
</dbReference>
<proteinExistence type="predicted"/>
<sequence>MSRYKCVKRLTTDNRKTIHEVGDIVELNDEDARSALRQGAVVAVEDTSTKASKTTPASGGDGK</sequence>
<dbReference type="STRING" id="471514.AN477_19815"/>
<comment type="caution">
    <text evidence="1">The sequence shown here is derived from an EMBL/GenBank/DDBJ whole genome shotgun (WGS) entry which is preliminary data.</text>
</comment>
<dbReference type="EMBL" id="LJCO01000085">
    <property type="protein sequence ID" value="KPV42018.1"/>
    <property type="molecule type" value="Genomic_DNA"/>
</dbReference>
<organism evidence="1 2">
    <name type="scientific">Alicyclobacillus ferrooxydans</name>
    <dbReference type="NCBI Taxonomy" id="471514"/>
    <lineage>
        <taxon>Bacteria</taxon>
        <taxon>Bacillati</taxon>
        <taxon>Bacillota</taxon>
        <taxon>Bacilli</taxon>
        <taxon>Bacillales</taxon>
        <taxon>Alicyclobacillaceae</taxon>
        <taxon>Alicyclobacillus</taxon>
    </lineage>
</organism>
<accession>A0A0P9C9H9</accession>
<gene>
    <name evidence="1" type="ORF">AN477_19815</name>
</gene>
<name>A0A0P9C9H9_9BACL</name>
<dbReference type="AlphaFoldDB" id="A0A0P9C9H9"/>
<evidence type="ECO:0000313" key="1">
    <source>
        <dbReference type="EMBL" id="KPV42018.1"/>
    </source>
</evidence>
<dbReference type="PATRIC" id="fig|471514.4.peg.1066"/>
<keyword evidence="2" id="KW-1185">Reference proteome</keyword>
<dbReference type="Proteomes" id="UP000050482">
    <property type="component" value="Unassembled WGS sequence"/>
</dbReference>
<protein>
    <submittedName>
        <fullName evidence="1">Uncharacterized protein</fullName>
    </submittedName>
</protein>
<reference evidence="1 2" key="1">
    <citation type="submission" date="2015-09" db="EMBL/GenBank/DDBJ databases">
        <title>Draft genome sequence of Alicyclobacillus ferrooxydans DSM 22381.</title>
        <authorList>
            <person name="Hemp J."/>
        </authorList>
    </citation>
    <scope>NUCLEOTIDE SEQUENCE [LARGE SCALE GENOMIC DNA]</scope>
    <source>
        <strain evidence="1 2">TC-34</strain>
    </source>
</reference>
<evidence type="ECO:0000313" key="2">
    <source>
        <dbReference type="Proteomes" id="UP000050482"/>
    </source>
</evidence>